<evidence type="ECO:0000313" key="2">
    <source>
        <dbReference type="EMBL" id="PQA54914.1"/>
    </source>
</evidence>
<dbReference type="OrthoDB" id="9773047at2"/>
<evidence type="ECO:0000259" key="1">
    <source>
        <dbReference type="Pfam" id="PF00144"/>
    </source>
</evidence>
<sequence length="522" mass="57631">MTLSRRTFLQQLGMHSAQLGLLSTLPAWLPAPGNALSRSTPEAQGVASQGILDFIATVEKEKLNVHSLMVLRHGQVIAEGWWAPYAADLKHTLYSLSKSFTSTAVGLAVAENRLRVEDPVIKFFPEDLPATVSPNLAAMRIKDLLTMSTGHAKDTTGPMAESPNWVKGFLAQPVEHQPGTHFVYNSGATYMLSAVVQKLTGQTLLDYLTPRLFKPLAIEGADWEVSPQGINTGGWGLRVKTEDIAKFGQLYLQKGVWKGKRLITEAWIDEATRFQVQSSGGSRPKETNDWLQGYGYQFWRCRHEGYRGDGAFGQYCLVLPKLDLVIAMTSETSNMQGIMDAAWNHILPSVGKSSPASAQSALKKRLASLRLPLAEGTFSSPLSEQINGKTFQIQENSLGIQSVRMDVKKDSVQLTLKDTQGEDRIEAGLSRWKFGRTDLSTTPLKLTQTPVPGETVTPIATSGAWRNENTFDFLVRFIETAHYEIISLHFETGKVQVKFQRSLSILDGKPDRRPTLEGTLTA</sequence>
<dbReference type="PROSITE" id="PS51318">
    <property type="entry name" value="TAT"/>
    <property type="match status" value="1"/>
</dbReference>
<comment type="caution">
    <text evidence="2">The sequence shown here is derived from an EMBL/GenBank/DDBJ whole genome shotgun (WGS) entry which is preliminary data.</text>
</comment>
<dbReference type="InterPro" id="IPR001466">
    <property type="entry name" value="Beta-lactam-related"/>
</dbReference>
<dbReference type="SUPFAM" id="SSF56601">
    <property type="entry name" value="beta-lactamase/transpeptidase-like"/>
    <property type="match status" value="1"/>
</dbReference>
<dbReference type="PANTHER" id="PTHR43283">
    <property type="entry name" value="BETA-LACTAMASE-RELATED"/>
    <property type="match status" value="1"/>
</dbReference>
<keyword evidence="2" id="KW-0378">Hydrolase</keyword>
<dbReference type="Gene3D" id="3.40.710.10">
    <property type="entry name" value="DD-peptidase/beta-lactamase superfamily"/>
    <property type="match status" value="1"/>
</dbReference>
<dbReference type="Proteomes" id="UP000239590">
    <property type="component" value="Unassembled WGS sequence"/>
</dbReference>
<gene>
    <name evidence="2" type="ORF">C5O19_20395</name>
</gene>
<feature type="domain" description="Beta-lactamase-related" evidence="1">
    <location>
        <begin position="67"/>
        <end position="334"/>
    </location>
</feature>
<dbReference type="AlphaFoldDB" id="A0A2S7IGW6"/>
<name>A0A2S7IGW6_9BACT</name>
<dbReference type="InterPro" id="IPR012338">
    <property type="entry name" value="Beta-lactam/transpept-like"/>
</dbReference>
<keyword evidence="3" id="KW-1185">Reference proteome</keyword>
<dbReference type="PANTHER" id="PTHR43283:SF7">
    <property type="entry name" value="BETA-LACTAMASE-RELATED DOMAIN-CONTAINING PROTEIN"/>
    <property type="match status" value="1"/>
</dbReference>
<proteinExistence type="predicted"/>
<reference evidence="3" key="1">
    <citation type="submission" date="2018-02" db="EMBL/GenBank/DDBJ databases">
        <title>Genome sequencing of Solimonas sp. HR-BB.</title>
        <authorList>
            <person name="Lee Y."/>
            <person name="Jeon C.O."/>
        </authorList>
    </citation>
    <scope>NUCLEOTIDE SEQUENCE [LARGE SCALE GENOMIC DNA]</scope>
    <source>
        <strain evidence="3">HR-U</strain>
    </source>
</reference>
<dbReference type="InterPro" id="IPR006311">
    <property type="entry name" value="TAT_signal"/>
</dbReference>
<dbReference type="GO" id="GO:0016787">
    <property type="term" value="F:hydrolase activity"/>
    <property type="evidence" value="ECO:0007669"/>
    <property type="project" value="UniProtKB-KW"/>
</dbReference>
<dbReference type="RefSeq" id="WP_104715241.1">
    <property type="nucleotide sequence ID" value="NZ_PTRA01000005.1"/>
</dbReference>
<dbReference type="InterPro" id="IPR050789">
    <property type="entry name" value="Diverse_Enzym_Activities"/>
</dbReference>
<organism evidence="2 3">
    <name type="scientific">Siphonobacter curvatus</name>
    <dbReference type="NCBI Taxonomy" id="2094562"/>
    <lineage>
        <taxon>Bacteria</taxon>
        <taxon>Pseudomonadati</taxon>
        <taxon>Bacteroidota</taxon>
        <taxon>Cytophagia</taxon>
        <taxon>Cytophagales</taxon>
        <taxon>Cytophagaceae</taxon>
        <taxon>Siphonobacter</taxon>
    </lineage>
</organism>
<dbReference type="Pfam" id="PF00144">
    <property type="entry name" value="Beta-lactamase"/>
    <property type="match status" value="1"/>
</dbReference>
<dbReference type="EMBL" id="PTRA01000005">
    <property type="protein sequence ID" value="PQA54914.1"/>
    <property type="molecule type" value="Genomic_DNA"/>
</dbReference>
<accession>A0A2S7IGW6</accession>
<protein>
    <submittedName>
        <fullName evidence="2">Serine hydrolase</fullName>
    </submittedName>
</protein>
<evidence type="ECO:0000313" key="3">
    <source>
        <dbReference type="Proteomes" id="UP000239590"/>
    </source>
</evidence>